<dbReference type="AlphaFoldDB" id="A0A2U3DZA1"/>
<gene>
    <name evidence="2" type="ORF">PCL_02939</name>
</gene>
<comment type="caution">
    <text evidence="2">The sequence shown here is derived from an EMBL/GenBank/DDBJ whole genome shotgun (WGS) entry which is preliminary data.</text>
</comment>
<dbReference type="EMBL" id="LCWV01000018">
    <property type="protein sequence ID" value="PWI67585.1"/>
    <property type="molecule type" value="Genomic_DNA"/>
</dbReference>
<dbReference type="Proteomes" id="UP000245956">
    <property type="component" value="Unassembled WGS sequence"/>
</dbReference>
<name>A0A2U3DZA1_PURLI</name>
<evidence type="ECO:0000313" key="2">
    <source>
        <dbReference type="EMBL" id="PWI67585.1"/>
    </source>
</evidence>
<reference evidence="2 3" key="1">
    <citation type="journal article" date="2016" name="Front. Microbiol.">
        <title>Genome and transcriptome sequences reveal the specific parasitism of the nematophagous Purpureocillium lilacinum 36-1.</title>
        <authorList>
            <person name="Xie J."/>
            <person name="Li S."/>
            <person name="Mo C."/>
            <person name="Xiao X."/>
            <person name="Peng D."/>
            <person name="Wang G."/>
            <person name="Xiao Y."/>
        </authorList>
    </citation>
    <scope>NUCLEOTIDE SEQUENCE [LARGE SCALE GENOMIC DNA]</scope>
    <source>
        <strain evidence="2 3">36-1</strain>
    </source>
</reference>
<organism evidence="2 3">
    <name type="scientific">Purpureocillium lilacinum</name>
    <name type="common">Paecilomyces lilacinus</name>
    <dbReference type="NCBI Taxonomy" id="33203"/>
    <lineage>
        <taxon>Eukaryota</taxon>
        <taxon>Fungi</taxon>
        <taxon>Dikarya</taxon>
        <taxon>Ascomycota</taxon>
        <taxon>Pezizomycotina</taxon>
        <taxon>Sordariomycetes</taxon>
        <taxon>Hypocreomycetidae</taxon>
        <taxon>Hypocreales</taxon>
        <taxon>Ophiocordycipitaceae</taxon>
        <taxon>Purpureocillium</taxon>
    </lineage>
</organism>
<protein>
    <submittedName>
        <fullName evidence="2">Uncharacterized protein</fullName>
    </submittedName>
</protein>
<feature type="region of interest" description="Disordered" evidence="1">
    <location>
        <begin position="1"/>
        <end position="39"/>
    </location>
</feature>
<sequence>MRACAYVLQSRDGEAAAQGGDGRRKGGRKTRERRDDEWRDDEAEWIKRAGGAAPQREPARCDEGLVSDGGASSCLLPGHLEMRVPPSMLPAGHPTAWGLGTIPGTTQQRGWLPLAPQRTLVVHNANSPATTSPSEYEYLSNLASVPGSGHGTEGA</sequence>
<accession>A0A2U3DZA1</accession>
<evidence type="ECO:0000256" key="1">
    <source>
        <dbReference type="SAM" id="MobiDB-lite"/>
    </source>
</evidence>
<evidence type="ECO:0000313" key="3">
    <source>
        <dbReference type="Proteomes" id="UP000245956"/>
    </source>
</evidence>
<proteinExistence type="predicted"/>